<feature type="compositionally biased region" description="Polar residues" evidence="1">
    <location>
        <begin position="58"/>
        <end position="73"/>
    </location>
</feature>
<sequence length="80" mass="8424">CVATSRRPCPSSVDWCLPLLGASGRRSPSCTRAPAATAVPRCATRTATRPCTSCMARTATSYPPTRCWRSSSPEPAGPRA</sequence>
<name>A0A6J4MZC6_9ACTN</name>
<reference evidence="2" key="1">
    <citation type="submission" date="2020-02" db="EMBL/GenBank/DDBJ databases">
        <authorList>
            <person name="Meier V. D."/>
        </authorList>
    </citation>
    <scope>NUCLEOTIDE SEQUENCE</scope>
    <source>
        <strain evidence="2">AVDCRST_MAG32</strain>
    </source>
</reference>
<dbReference type="EMBL" id="CADCUM010000038">
    <property type="protein sequence ID" value="CAA9373410.1"/>
    <property type="molecule type" value="Genomic_DNA"/>
</dbReference>
<feature type="non-terminal residue" evidence="2">
    <location>
        <position position="80"/>
    </location>
</feature>
<feature type="non-terminal residue" evidence="2">
    <location>
        <position position="1"/>
    </location>
</feature>
<evidence type="ECO:0000313" key="2">
    <source>
        <dbReference type="EMBL" id="CAA9373410.1"/>
    </source>
</evidence>
<gene>
    <name evidence="2" type="ORF">AVDCRST_MAG32-929</name>
</gene>
<evidence type="ECO:0000256" key="1">
    <source>
        <dbReference type="SAM" id="MobiDB-lite"/>
    </source>
</evidence>
<protein>
    <submittedName>
        <fullName evidence="2">Uncharacterized protein</fullName>
    </submittedName>
</protein>
<organism evidence="2">
    <name type="scientific">uncultured Nocardioides sp</name>
    <dbReference type="NCBI Taxonomy" id="198441"/>
    <lineage>
        <taxon>Bacteria</taxon>
        <taxon>Bacillati</taxon>
        <taxon>Actinomycetota</taxon>
        <taxon>Actinomycetes</taxon>
        <taxon>Propionibacteriales</taxon>
        <taxon>Nocardioidaceae</taxon>
        <taxon>Nocardioides</taxon>
        <taxon>environmental samples</taxon>
    </lineage>
</organism>
<proteinExistence type="predicted"/>
<dbReference type="AlphaFoldDB" id="A0A6J4MZC6"/>
<accession>A0A6J4MZC6</accession>
<feature type="region of interest" description="Disordered" evidence="1">
    <location>
        <begin position="57"/>
        <end position="80"/>
    </location>
</feature>